<dbReference type="Pfam" id="PF00392">
    <property type="entry name" value="GntR"/>
    <property type="match status" value="1"/>
</dbReference>
<gene>
    <name evidence="6" type="ORF">EV675_1719</name>
</gene>
<feature type="domain" description="HTH gntR-type" evidence="5">
    <location>
        <begin position="34"/>
        <end position="104"/>
    </location>
</feature>
<keyword evidence="3" id="KW-0804">Transcription</keyword>
<dbReference type="Gene3D" id="1.10.10.10">
    <property type="entry name" value="Winged helix-like DNA-binding domain superfamily/Winged helix DNA-binding domain"/>
    <property type="match status" value="1"/>
</dbReference>
<dbReference type="AlphaFoldDB" id="A0A4Q7NKX2"/>
<name>A0A4Q7NKX2_9BURK</name>
<dbReference type="EMBL" id="SGXC01000001">
    <property type="protein sequence ID" value="RZS85689.1"/>
    <property type="molecule type" value="Genomic_DNA"/>
</dbReference>
<dbReference type="PANTHER" id="PTHR43537">
    <property type="entry name" value="TRANSCRIPTIONAL REGULATOR, GNTR FAMILY"/>
    <property type="match status" value="1"/>
</dbReference>
<evidence type="ECO:0000256" key="1">
    <source>
        <dbReference type="ARBA" id="ARBA00023015"/>
    </source>
</evidence>
<dbReference type="InterPro" id="IPR036390">
    <property type="entry name" value="WH_DNA-bd_sf"/>
</dbReference>
<dbReference type="SUPFAM" id="SSF48008">
    <property type="entry name" value="GntR ligand-binding domain-like"/>
    <property type="match status" value="1"/>
</dbReference>
<organism evidence="6 7">
    <name type="scientific">Pigmentiphaga kullae</name>
    <dbReference type="NCBI Taxonomy" id="151784"/>
    <lineage>
        <taxon>Bacteria</taxon>
        <taxon>Pseudomonadati</taxon>
        <taxon>Pseudomonadota</taxon>
        <taxon>Betaproteobacteria</taxon>
        <taxon>Burkholderiales</taxon>
        <taxon>Alcaligenaceae</taxon>
        <taxon>Pigmentiphaga</taxon>
    </lineage>
</organism>
<keyword evidence="2" id="KW-0238">DNA-binding</keyword>
<keyword evidence="1" id="KW-0805">Transcription regulation</keyword>
<evidence type="ECO:0000259" key="5">
    <source>
        <dbReference type="PROSITE" id="PS50949"/>
    </source>
</evidence>
<protein>
    <submittedName>
        <fullName evidence="6">GntR family transcriptional regulator</fullName>
    </submittedName>
</protein>
<dbReference type="Pfam" id="PF07729">
    <property type="entry name" value="FCD"/>
    <property type="match status" value="1"/>
</dbReference>
<dbReference type="InterPro" id="IPR008920">
    <property type="entry name" value="TF_FadR/GntR_C"/>
</dbReference>
<dbReference type="SUPFAM" id="SSF46785">
    <property type="entry name" value="Winged helix' DNA-binding domain"/>
    <property type="match status" value="1"/>
</dbReference>
<dbReference type="InterPro" id="IPR011711">
    <property type="entry name" value="GntR_C"/>
</dbReference>
<evidence type="ECO:0000313" key="6">
    <source>
        <dbReference type="EMBL" id="RZS85689.1"/>
    </source>
</evidence>
<dbReference type="PANTHER" id="PTHR43537:SF5">
    <property type="entry name" value="UXU OPERON TRANSCRIPTIONAL REGULATOR"/>
    <property type="match status" value="1"/>
</dbReference>
<dbReference type="Gene3D" id="1.20.120.530">
    <property type="entry name" value="GntR ligand-binding domain-like"/>
    <property type="match status" value="1"/>
</dbReference>
<dbReference type="PRINTS" id="PR00035">
    <property type="entry name" value="HTHGNTR"/>
</dbReference>
<sequence length="260" mass="27843">MIFPMKIPTSGAGQEPAAEPRRAAGVAHAATPPETLSWRIVSHIREALFADELKSGDFLGTEASLAERYGVSRMAARDALRSLAALGVVAIRPGKHGGAWIANGKLDRFADALAIQLKLISISREEMLETQAAVEIHAAGLAAARATRDDLARMQAILDGMPDCIDDPAAFAARAMDFHAAIVEAAHNRGLSAHFRALRHVLQPAYSMSNKKEIAERVIADNVRLYDLIANGDAEGARKAMSRRLARVGAAEAWRAPARG</sequence>
<dbReference type="GO" id="GO:0003677">
    <property type="term" value="F:DNA binding"/>
    <property type="evidence" value="ECO:0007669"/>
    <property type="project" value="UniProtKB-KW"/>
</dbReference>
<dbReference type="SMART" id="SM00345">
    <property type="entry name" value="HTH_GNTR"/>
    <property type="match status" value="1"/>
</dbReference>
<dbReference type="CDD" id="cd07377">
    <property type="entry name" value="WHTH_GntR"/>
    <property type="match status" value="1"/>
</dbReference>
<keyword evidence="7" id="KW-1185">Reference proteome</keyword>
<dbReference type="PROSITE" id="PS50949">
    <property type="entry name" value="HTH_GNTR"/>
    <property type="match status" value="1"/>
</dbReference>
<accession>A0A4Q7NKX2</accession>
<dbReference type="InterPro" id="IPR036388">
    <property type="entry name" value="WH-like_DNA-bd_sf"/>
</dbReference>
<feature type="region of interest" description="Disordered" evidence="4">
    <location>
        <begin position="1"/>
        <end position="23"/>
    </location>
</feature>
<evidence type="ECO:0000256" key="2">
    <source>
        <dbReference type="ARBA" id="ARBA00023125"/>
    </source>
</evidence>
<dbReference type="InterPro" id="IPR000524">
    <property type="entry name" value="Tscrpt_reg_HTH_GntR"/>
</dbReference>
<dbReference type="Proteomes" id="UP000292445">
    <property type="component" value="Unassembled WGS sequence"/>
</dbReference>
<evidence type="ECO:0000256" key="3">
    <source>
        <dbReference type="ARBA" id="ARBA00023163"/>
    </source>
</evidence>
<proteinExistence type="predicted"/>
<reference evidence="6 7" key="1">
    <citation type="submission" date="2019-02" db="EMBL/GenBank/DDBJ databases">
        <title>Genomic Encyclopedia of Type Strains, Phase IV (KMG-IV): sequencing the most valuable type-strain genomes for metagenomic binning, comparative biology and taxonomic classification.</title>
        <authorList>
            <person name="Goeker M."/>
        </authorList>
    </citation>
    <scope>NUCLEOTIDE SEQUENCE [LARGE SCALE GENOMIC DNA]</scope>
    <source>
        <strain evidence="6 7">K24</strain>
    </source>
</reference>
<evidence type="ECO:0000256" key="4">
    <source>
        <dbReference type="SAM" id="MobiDB-lite"/>
    </source>
</evidence>
<dbReference type="GO" id="GO:0003700">
    <property type="term" value="F:DNA-binding transcription factor activity"/>
    <property type="evidence" value="ECO:0007669"/>
    <property type="project" value="InterPro"/>
</dbReference>
<dbReference type="SMART" id="SM00895">
    <property type="entry name" value="FCD"/>
    <property type="match status" value="1"/>
</dbReference>
<evidence type="ECO:0000313" key="7">
    <source>
        <dbReference type="Proteomes" id="UP000292445"/>
    </source>
</evidence>
<comment type="caution">
    <text evidence="6">The sequence shown here is derived from an EMBL/GenBank/DDBJ whole genome shotgun (WGS) entry which is preliminary data.</text>
</comment>